<protein>
    <submittedName>
        <fullName evidence="1">Uncharacterized protein</fullName>
    </submittedName>
</protein>
<accession>A0A6H1ZB61</accession>
<gene>
    <name evidence="3" type="ORF">MM171A00166_0016</name>
    <name evidence="5" type="ORF">MM415A00140_0039</name>
    <name evidence="2" type="ORF">MM415B00227_0037</name>
    <name evidence="1" type="ORF">TM448A00134_0005</name>
    <name evidence="4" type="ORF">TM448B00166_0021</name>
</gene>
<evidence type="ECO:0000313" key="5">
    <source>
        <dbReference type="EMBL" id="QJI05289.1"/>
    </source>
</evidence>
<dbReference type="EMBL" id="MT145197">
    <property type="protein sequence ID" value="QJI05289.1"/>
    <property type="molecule type" value="Genomic_DNA"/>
</dbReference>
<dbReference type="EMBL" id="MT143701">
    <property type="protein sequence ID" value="QJB00773.1"/>
    <property type="molecule type" value="Genomic_DNA"/>
</dbReference>
<evidence type="ECO:0000313" key="1">
    <source>
        <dbReference type="EMBL" id="QJA44671.1"/>
    </source>
</evidence>
<dbReference type="EMBL" id="MT144594">
    <property type="protein sequence ID" value="QJH93977.1"/>
    <property type="molecule type" value="Genomic_DNA"/>
</dbReference>
<evidence type="ECO:0000313" key="3">
    <source>
        <dbReference type="EMBL" id="QJB00773.1"/>
    </source>
</evidence>
<dbReference type="AlphaFoldDB" id="A0A6H1ZB61"/>
<evidence type="ECO:0000313" key="4">
    <source>
        <dbReference type="EMBL" id="QJH93977.1"/>
    </source>
</evidence>
<evidence type="ECO:0000313" key="2">
    <source>
        <dbReference type="EMBL" id="QJA67375.1"/>
    </source>
</evidence>
<name>A0A6H1ZB61_9ZZZZ</name>
<dbReference type="EMBL" id="MT141570">
    <property type="protein sequence ID" value="QJA67375.1"/>
    <property type="molecule type" value="Genomic_DNA"/>
</dbReference>
<sequence>MTTFLSGAFAGLLVGGFIRTMVMAILNYARATDEEYGADTGTDPYPSRLATRARYEGECG</sequence>
<dbReference type="EMBL" id="MT143979">
    <property type="protein sequence ID" value="QJA44671.1"/>
    <property type="molecule type" value="Genomic_DNA"/>
</dbReference>
<proteinExistence type="predicted"/>
<organism evidence="1">
    <name type="scientific">viral metagenome</name>
    <dbReference type="NCBI Taxonomy" id="1070528"/>
    <lineage>
        <taxon>unclassified sequences</taxon>
        <taxon>metagenomes</taxon>
        <taxon>organismal metagenomes</taxon>
    </lineage>
</organism>
<reference evidence="1" key="1">
    <citation type="submission" date="2020-03" db="EMBL/GenBank/DDBJ databases">
        <title>The deep terrestrial virosphere.</title>
        <authorList>
            <person name="Holmfeldt K."/>
            <person name="Nilsson E."/>
            <person name="Simone D."/>
            <person name="Lopez-Fernandez M."/>
            <person name="Wu X."/>
            <person name="de Brujin I."/>
            <person name="Lundin D."/>
            <person name="Andersson A."/>
            <person name="Bertilsson S."/>
            <person name="Dopson M."/>
        </authorList>
    </citation>
    <scope>NUCLEOTIDE SEQUENCE</scope>
    <source>
        <strain evidence="3">MM171A00166</strain>
        <strain evidence="5">MM415A00140</strain>
        <strain evidence="2">MM415B00227</strain>
        <strain evidence="1">TM448A00134</strain>
        <strain evidence="4">TM448B00166</strain>
    </source>
</reference>